<dbReference type="AlphaFoldDB" id="A0A6F8YWJ8"/>
<reference evidence="1 2" key="2">
    <citation type="submission" date="2020-03" db="EMBL/GenBank/DDBJ databases">
        <authorList>
            <person name="Ichikawa N."/>
            <person name="Kimura A."/>
            <person name="Kitahashi Y."/>
            <person name="Uohara A."/>
        </authorList>
    </citation>
    <scope>NUCLEOTIDE SEQUENCE [LARGE SCALE GENOMIC DNA]</scope>
    <source>
        <strain evidence="1 2">NBRC 105367</strain>
    </source>
</reference>
<evidence type="ECO:0000313" key="1">
    <source>
        <dbReference type="EMBL" id="BCB90434.1"/>
    </source>
</evidence>
<name>A0A6F8YWJ8_9ACTN</name>
<keyword evidence="2" id="KW-1185">Reference proteome</keyword>
<accession>A0A6F8YWJ8</accession>
<dbReference type="RefSeq" id="WP_173162756.1">
    <property type="nucleotide sequence ID" value="NZ_AP022871.1"/>
</dbReference>
<organism evidence="1 2">
    <name type="scientific">Phytohabitans suffuscus</name>
    <dbReference type="NCBI Taxonomy" id="624315"/>
    <lineage>
        <taxon>Bacteria</taxon>
        <taxon>Bacillati</taxon>
        <taxon>Actinomycetota</taxon>
        <taxon>Actinomycetes</taxon>
        <taxon>Micromonosporales</taxon>
        <taxon>Micromonosporaceae</taxon>
    </lineage>
</organism>
<evidence type="ECO:0000313" key="2">
    <source>
        <dbReference type="Proteomes" id="UP000503011"/>
    </source>
</evidence>
<dbReference type="Proteomes" id="UP000503011">
    <property type="component" value="Chromosome"/>
</dbReference>
<gene>
    <name evidence="1" type="ORF">Psuf_077470</name>
</gene>
<dbReference type="KEGG" id="psuu:Psuf_077470"/>
<proteinExistence type="predicted"/>
<protein>
    <submittedName>
        <fullName evidence="1">Uncharacterized protein</fullName>
    </submittedName>
</protein>
<reference evidence="1 2" key="1">
    <citation type="submission" date="2020-03" db="EMBL/GenBank/DDBJ databases">
        <title>Whole genome shotgun sequence of Phytohabitans suffuscus NBRC 105367.</title>
        <authorList>
            <person name="Komaki H."/>
            <person name="Tamura T."/>
        </authorList>
    </citation>
    <scope>NUCLEOTIDE SEQUENCE [LARGE SCALE GENOMIC DNA]</scope>
    <source>
        <strain evidence="1 2">NBRC 105367</strain>
    </source>
</reference>
<dbReference type="EMBL" id="AP022871">
    <property type="protein sequence ID" value="BCB90434.1"/>
    <property type="molecule type" value="Genomic_DNA"/>
</dbReference>
<sequence length="144" mass="15621">METLTTPGRAARQLATVAAGVLLLLGTFWGVDDDFPFGPFRMYSTAPGPDEPAPDTRVEGVDAGGAVVPLTERSTGIRRAEIEGQLAAYEADPSRLRQVADAYTARNPAAPRLVEVRIVIRYEGVRDSRPTRTHTDRTVASWTP</sequence>